<dbReference type="KEGG" id="hms:HMU07970"/>
<evidence type="ECO:0000256" key="8">
    <source>
        <dbReference type="ARBA" id="ARBA00022723"/>
    </source>
</evidence>
<dbReference type="Gene3D" id="3.30.470.20">
    <property type="entry name" value="ATP-grasp fold, B domain"/>
    <property type="match status" value="1"/>
</dbReference>
<keyword evidence="8 15" id="KW-0479">Metal-binding</keyword>
<evidence type="ECO:0000256" key="1">
    <source>
        <dbReference type="ARBA" id="ARBA00001946"/>
    </source>
</evidence>
<dbReference type="InterPro" id="IPR013815">
    <property type="entry name" value="ATP_grasp_subdomain_1"/>
</dbReference>
<dbReference type="SUPFAM" id="SSF52009">
    <property type="entry name" value="Phosphohistidine domain"/>
    <property type="match status" value="1"/>
</dbReference>
<dbReference type="Pfam" id="PF02896">
    <property type="entry name" value="PEP-utilizers_C"/>
    <property type="match status" value="1"/>
</dbReference>
<evidence type="ECO:0000256" key="3">
    <source>
        <dbReference type="ARBA" id="ARBA00004742"/>
    </source>
</evidence>
<dbReference type="InterPro" id="IPR036637">
    <property type="entry name" value="Phosphohistidine_dom_sf"/>
</dbReference>
<comment type="similarity">
    <text evidence="4 15">Belongs to the PEP-utilizing enzyme family.</text>
</comment>
<evidence type="ECO:0000256" key="7">
    <source>
        <dbReference type="ARBA" id="ARBA00022679"/>
    </source>
</evidence>
<sequence>MGLRQKSHQCWREKEIMKYIKFFRELNNKDVPLVGGKNASIGEMFQELVPVGIKVPNGFAITSEAYWYLLDSGGIKEKIIELLKDVDVTEIDVLKTRSKKIRELIFGTPLPADLRDEIFEAYEILSEEYGMKHADVAVRSSATAEDLPDASFAGQQDTYLSVRGQTGLIHYIKACFASLFTDRAVSYRASRGFDHFKVALSVGVQKMIRADKGSSGVMFSIDTETGFRDAVFITSSWGLGENVVGGTVNPDEFYVFKPTLQEGKRPIIKRQLGHKHVKMVYAPSGSDHPTKNIATTQKEMQTFSITDEDILTLARYAMRIEKHYSQEAGEYRPMDMEWAKDGDSGEIFIVQARPETVQSQKSKNNTQVIEKYKFKYNDEREVVIKGRATGGKIGVGKVRIINDIEHMNTFKEGEILVTDNTDPDWEPVMKKAAAVITNRGGRTCHAAIVAREIGVPAIVGAVGATDRLYTGMEVTVSCAEGEEGYVYAGIHEYEVKKIELSNLGNTKTKIYMNIGNPAKAFSFSQLPSDGVGLARMELVILNQIKAHPLALVDIQNGKTDVPDFKEIKKLISGYDNPKDFFIKKIAEGMGMIAAAFYPKPVIVRTSDFKSNEYRGMIAGTNYEPQEENPMLGYRGASRYYSELYRAAFEWEVQALAMVREEMGLTNMQVMIPFLRTLEEGRKVLEILRRNGLESGKNGLKIYIMCELPVNVILADEFLNLFDGFSIGSNDLTQLTLGVDRDGQLVSHIFDERNPAMLEMFKRAIKACQKHKKYCGICGQAPSDYPEIAEFLVREGINSISLNPDSIVETWTKVAELEKTLGLS</sequence>
<dbReference type="NCBIfam" id="NF005057">
    <property type="entry name" value="PRK06464.1"/>
    <property type="match status" value="1"/>
</dbReference>
<evidence type="ECO:0000256" key="10">
    <source>
        <dbReference type="ARBA" id="ARBA00022777"/>
    </source>
</evidence>
<dbReference type="STRING" id="679897.HMU07970"/>
<evidence type="ECO:0000256" key="11">
    <source>
        <dbReference type="ARBA" id="ARBA00022840"/>
    </source>
</evidence>
<dbReference type="SUPFAM" id="SSF56059">
    <property type="entry name" value="Glutathione synthetase ATP-binding domain-like"/>
    <property type="match status" value="1"/>
</dbReference>
<dbReference type="FunFam" id="3.50.30.10:FF:000002">
    <property type="entry name" value="Phosphoenolpyruvate synthase"/>
    <property type="match status" value="1"/>
</dbReference>
<proteinExistence type="inferred from homology"/>
<keyword evidence="11 15" id="KW-0067">ATP-binding</keyword>
<keyword evidence="9 15" id="KW-0547">Nucleotide-binding</keyword>
<dbReference type="PANTHER" id="PTHR43030:SF1">
    <property type="entry name" value="PHOSPHOENOLPYRUVATE SYNTHASE"/>
    <property type="match status" value="1"/>
</dbReference>
<evidence type="ECO:0000256" key="6">
    <source>
        <dbReference type="ARBA" id="ARBA00021623"/>
    </source>
</evidence>
<organism evidence="19 20">
    <name type="scientific">Helicobacter mustelae (strain ATCC 43772 / CCUG 25715 / CIP 103759 / LMG 18044 / NCTC 12198 / R85-136P)</name>
    <name type="common">Campylobacter mustelae</name>
    <dbReference type="NCBI Taxonomy" id="679897"/>
    <lineage>
        <taxon>Bacteria</taxon>
        <taxon>Pseudomonadati</taxon>
        <taxon>Campylobacterota</taxon>
        <taxon>Epsilonproteobacteria</taxon>
        <taxon>Campylobacterales</taxon>
        <taxon>Helicobacteraceae</taxon>
        <taxon>Helicobacter</taxon>
    </lineage>
</organism>
<keyword evidence="10 15" id="KW-0418">Kinase</keyword>
<evidence type="ECO:0000313" key="20">
    <source>
        <dbReference type="Proteomes" id="UP000001522"/>
    </source>
</evidence>
<dbReference type="Gene3D" id="3.20.20.60">
    <property type="entry name" value="Phosphoenolpyruvate-binding domains"/>
    <property type="match status" value="1"/>
</dbReference>
<feature type="domain" description="Pyruvate phosphate dikinase AMP/ATP-binding" evidence="17">
    <location>
        <begin position="32"/>
        <end position="370"/>
    </location>
</feature>
<dbReference type="PROSITE" id="PS00370">
    <property type="entry name" value="PEP_ENZYMES_PHOS_SITE"/>
    <property type="match status" value="1"/>
</dbReference>
<evidence type="ECO:0000256" key="13">
    <source>
        <dbReference type="ARBA" id="ARBA00033470"/>
    </source>
</evidence>
<dbReference type="InterPro" id="IPR002192">
    <property type="entry name" value="PPDK_AMP/ATP-bd"/>
</dbReference>
<dbReference type="Pfam" id="PF00391">
    <property type="entry name" value="PEP-utilizers"/>
    <property type="match status" value="1"/>
</dbReference>
<protein>
    <recommendedName>
        <fullName evidence="6 15">Phosphoenolpyruvate synthase</fullName>
        <shortName evidence="15">PEP synthase</shortName>
        <ecNumber evidence="5 15">2.7.9.2</ecNumber>
    </recommendedName>
    <alternativeName>
        <fullName evidence="13 15">Pyruvate, water dikinase</fullName>
    </alternativeName>
</protein>
<comment type="cofactor">
    <cofactor evidence="1 15">
        <name>Mg(2+)</name>
        <dbReference type="ChEBI" id="CHEBI:18420"/>
    </cofactor>
</comment>
<dbReference type="InterPro" id="IPR015813">
    <property type="entry name" value="Pyrv/PenolPyrv_kinase-like_dom"/>
</dbReference>
<dbReference type="Proteomes" id="UP000001522">
    <property type="component" value="Chromosome"/>
</dbReference>
<evidence type="ECO:0000259" key="16">
    <source>
        <dbReference type="Pfam" id="PF00391"/>
    </source>
</evidence>
<dbReference type="InterPro" id="IPR006319">
    <property type="entry name" value="PEP_synth"/>
</dbReference>
<evidence type="ECO:0000256" key="14">
    <source>
        <dbReference type="ARBA" id="ARBA00047700"/>
    </source>
</evidence>
<name>D3UHT1_HELM1</name>
<dbReference type="PROSITE" id="PS00742">
    <property type="entry name" value="PEP_ENZYMES_2"/>
    <property type="match status" value="1"/>
</dbReference>
<accession>D3UHT1</accession>
<comment type="pathway">
    <text evidence="3 15">Carbohydrate biosynthesis; gluconeogenesis.</text>
</comment>
<comment type="catalytic activity">
    <reaction evidence="14 15">
        <text>pyruvate + ATP + H2O = phosphoenolpyruvate + AMP + phosphate + 2 H(+)</text>
        <dbReference type="Rhea" id="RHEA:11364"/>
        <dbReference type="ChEBI" id="CHEBI:15361"/>
        <dbReference type="ChEBI" id="CHEBI:15377"/>
        <dbReference type="ChEBI" id="CHEBI:15378"/>
        <dbReference type="ChEBI" id="CHEBI:30616"/>
        <dbReference type="ChEBI" id="CHEBI:43474"/>
        <dbReference type="ChEBI" id="CHEBI:58702"/>
        <dbReference type="ChEBI" id="CHEBI:456215"/>
        <dbReference type="EC" id="2.7.9.2"/>
    </reaction>
</comment>
<dbReference type="GO" id="GO:0008986">
    <property type="term" value="F:pyruvate, water dikinase activity"/>
    <property type="evidence" value="ECO:0007669"/>
    <property type="project" value="UniProtKB-EC"/>
</dbReference>
<dbReference type="InterPro" id="IPR018274">
    <property type="entry name" value="PEP_util_AS"/>
</dbReference>
<evidence type="ECO:0000259" key="17">
    <source>
        <dbReference type="Pfam" id="PF01326"/>
    </source>
</evidence>
<dbReference type="Gene3D" id="3.30.1490.20">
    <property type="entry name" value="ATP-grasp fold, A domain"/>
    <property type="match status" value="1"/>
</dbReference>
<evidence type="ECO:0000256" key="2">
    <source>
        <dbReference type="ARBA" id="ARBA00002988"/>
    </source>
</evidence>
<dbReference type="EMBL" id="FN555004">
    <property type="protein sequence ID" value="CBG40054.1"/>
    <property type="molecule type" value="Genomic_DNA"/>
</dbReference>
<dbReference type="PANTHER" id="PTHR43030">
    <property type="entry name" value="PHOSPHOENOLPYRUVATE SYNTHASE"/>
    <property type="match status" value="1"/>
</dbReference>
<feature type="domain" description="PEP-utilising enzyme C-terminal" evidence="18">
    <location>
        <begin position="501"/>
        <end position="816"/>
    </location>
</feature>
<keyword evidence="12 15" id="KW-0460">Magnesium</keyword>
<evidence type="ECO:0000256" key="12">
    <source>
        <dbReference type="ARBA" id="ARBA00022842"/>
    </source>
</evidence>
<evidence type="ECO:0000256" key="15">
    <source>
        <dbReference type="PIRNR" id="PIRNR000854"/>
    </source>
</evidence>
<dbReference type="InterPro" id="IPR008279">
    <property type="entry name" value="PEP-util_enz_mobile_dom"/>
</dbReference>
<dbReference type="FunFam" id="3.30.1490.20:FF:000010">
    <property type="entry name" value="Phosphoenolpyruvate synthase"/>
    <property type="match status" value="1"/>
</dbReference>
<feature type="domain" description="PEP-utilising enzyme mobile" evidence="16">
    <location>
        <begin position="410"/>
        <end position="481"/>
    </location>
</feature>
<dbReference type="eggNOG" id="COG0574">
    <property type="taxonomic scope" value="Bacteria"/>
</dbReference>
<evidence type="ECO:0000256" key="4">
    <source>
        <dbReference type="ARBA" id="ARBA00007837"/>
    </source>
</evidence>
<evidence type="ECO:0000256" key="5">
    <source>
        <dbReference type="ARBA" id="ARBA00011996"/>
    </source>
</evidence>
<dbReference type="InterPro" id="IPR040442">
    <property type="entry name" value="Pyrv_kinase-like_dom_sf"/>
</dbReference>
<dbReference type="SUPFAM" id="SSF51621">
    <property type="entry name" value="Phosphoenolpyruvate/pyruvate domain"/>
    <property type="match status" value="1"/>
</dbReference>
<dbReference type="EC" id="2.7.9.2" evidence="5 15"/>
<comment type="function">
    <text evidence="2 15">Catalyzes the phosphorylation of pyruvate to phosphoenolpyruvate.</text>
</comment>
<dbReference type="Pfam" id="PF01326">
    <property type="entry name" value="PPDK_N"/>
    <property type="match status" value="1"/>
</dbReference>
<reference evidence="19 20" key="1">
    <citation type="journal article" date="2010" name="BMC Genomics">
        <title>Comparative genomics and proteomics of Helicobacter mustelae, an ulcerogenic and carcinogenic gastric pathogen.</title>
        <authorList>
            <person name="O'Toole P.W."/>
            <person name="Snelling W.J."/>
            <person name="Canchaya C."/>
            <person name="Forde B.M."/>
            <person name="Hardie K.R."/>
            <person name="Josenhans C."/>
            <person name="Graham R.L.J."/>
            <person name="McMullan G."/>
            <person name="Parkhill J."/>
            <person name="Belda E."/>
            <person name="Bentley S.D."/>
        </authorList>
    </citation>
    <scope>NUCLEOTIDE SEQUENCE [LARGE SCALE GENOMIC DNA]</scope>
    <source>
        <strain evidence="20">ATCC 43772 / LMG 18044 / NCTC 12198 / 12198</strain>
    </source>
</reference>
<keyword evidence="7 15" id="KW-0808">Transferase</keyword>
<dbReference type="UniPathway" id="UPA00138"/>
<dbReference type="GO" id="GO:0006094">
    <property type="term" value="P:gluconeogenesis"/>
    <property type="evidence" value="ECO:0007669"/>
    <property type="project" value="UniProtKB-UniPathway"/>
</dbReference>
<dbReference type="FunFam" id="3.30.470.20:FF:000017">
    <property type="entry name" value="Phosphoenolpyruvate synthase"/>
    <property type="match status" value="1"/>
</dbReference>
<keyword evidence="20" id="KW-1185">Reference proteome</keyword>
<evidence type="ECO:0000256" key="9">
    <source>
        <dbReference type="ARBA" id="ARBA00022741"/>
    </source>
</evidence>
<dbReference type="InterPro" id="IPR000121">
    <property type="entry name" value="PEP_util_C"/>
</dbReference>
<dbReference type="GO" id="GO:0046872">
    <property type="term" value="F:metal ion binding"/>
    <property type="evidence" value="ECO:0007669"/>
    <property type="project" value="UniProtKB-KW"/>
</dbReference>
<keyword evidence="19" id="KW-0670">Pyruvate</keyword>
<dbReference type="Gene3D" id="3.50.30.10">
    <property type="entry name" value="Phosphohistidine domain"/>
    <property type="match status" value="1"/>
</dbReference>
<dbReference type="InterPro" id="IPR023151">
    <property type="entry name" value="PEP_util_CS"/>
</dbReference>
<dbReference type="GO" id="GO:0005524">
    <property type="term" value="F:ATP binding"/>
    <property type="evidence" value="ECO:0007669"/>
    <property type="project" value="UniProtKB-KW"/>
</dbReference>
<dbReference type="HOGENOM" id="CLU_007308_6_2_7"/>
<dbReference type="eggNOG" id="COG1080">
    <property type="taxonomic scope" value="Bacteria"/>
</dbReference>
<evidence type="ECO:0000259" key="18">
    <source>
        <dbReference type="Pfam" id="PF02896"/>
    </source>
</evidence>
<dbReference type="PRINTS" id="PR01736">
    <property type="entry name" value="PHPHTRNFRASE"/>
</dbReference>
<gene>
    <name evidence="19" type="primary">ppsA</name>
    <name evidence="19" type="ordered locus">HMU07970</name>
</gene>
<dbReference type="PIRSF" id="PIRSF000854">
    <property type="entry name" value="PEP_synthase"/>
    <property type="match status" value="1"/>
</dbReference>
<dbReference type="NCBIfam" id="TIGR01418">
    <property type="entry name" value="PEP_synth"/>
    <property type="match status" value="1"/>
</dbReference>
<evidence type="ECO:0000313" key="19">
    <source>
        <dbReference type="EMBL" id="CBG40054.1"/>
    </source>
</evidence>
<dbReference type="AlphaFoldDB" id="D3UHT1"/>